<keyword evidence="2" id="KW-1185">Reference proteome</keyword>
<proteinExistence type="predicted"/>
<organism evidence="1 2">
    <name type="scientific">Caerostris extrusa</name>
    <name type="common">Bark spider</name>
    <name type="synonym">Caerostris bankana</name>
    <dbReference type="NCBI Taxonomy" id="172846"/>
    <lineage>
        <taxon>Eukaryota</taxon>
        <taxon>Metazoa</taxon>
        <taxon>Ecdysozoa</taxon>
        <taxon>Arthropoda</taxon>
        <taxon>Chelicerata</taxon>
        <taxon>Arachnida</taxon>
        <taxon>Araneae</taxon>
        <taxon>Araneomorphae</taxon>
        <taxon>Entelegynae</taxon>
        <taxon>Araneoidea</taxon>
        <taxon>Araneidae</taxon>
        <taxon>Caerostris</taxon>
    </lineage>
</organism>
<reference evidence="1 2" key="1">
    <citation type="submission" date="2021-06" db="EMBL/GenBank/DDBJ databases">
        <title>Caerostris extrusa draft genome.</title>
        <authorList>
            <person name="Kono N."/>
            <person name="Arakawa K."/>
        </authorList>
    </citation>
    <scope>NUCLEOTIDE SEQUENCE [LARGE SCALE GENOMIC DNA]</scope>
</reference>
<comment type="caution">
    <text evidence="1">The sequence shown here is derived from an EMBL/GenBank/DDBJ whole genome shotgun (WGS) entry which is preliminary data.</text>
</comment>
<dbReference type="Proteomes" id="UP001054945">
    <property type="component" value="Unassembled WGS sequence"/>
</dbReference>
<dbReference type="AlphaFoldDB" id="A0AAV4RLQ7"/>
<protein>
    <submittedName>
        <fullName evidence="1">Uncharacterized protein</fullName>
    </submittedName>
</protein>
<dbReference type="EMBL" id="BPLR01007951">
    <property type="protein sequence ID" value="GIY20958.1"/>
    <property type="molecule type" value="Genomic_DNA"/>
</dbReference>
<evidence type="ECO:0000313" key="2">
    <source>
        <dbReference type="Proteomes" id="UP001054945"/>
    </source>
</evidence>
<sequence>MVIVTNDHNGLRRKSVQVVVIVTNQVQVTIKVFVANQDDGTIKFFSFTPQRSSRASRSTVRKRTLRPAPCPTGLCRAMASSNISASHRHVHLQNRSSRLLWASKFGNRHLWCSSSSGILSWIVQSEALQSG</sequence>
<accession>A0AAV4RLQ7</accession>
<name>A0AAV4RLQ7_CAEEX</name>
<gene>
    <name evidence="1" type="ORF">CEXT_59911</name>
</gene>
<evidence type="ECO:0000313" key="1">
    <source>
        <dbReference type="EMBL" id="GIY20958.1"/>
    </source>
</evidence>